<evidence type="ECO:0000259" key="1">
    <source>
        <dbReference type="PROSITE" id="PS50995"/>
    </source>
</evidence>
<name>A0ABN2SSN8_9PSEU</name>
<dbReference type="RefSeq" id="WP_344431133.1">
    <property type="nucleotide sequence ID" value="NZ_BAAANN010000057.1"/>
</dbReference>
<feature type="domain" description="HTH marR-type" evidence="1">
    <location>
        <begin position="7"/>
        <end position="140"/>
    </location>
</feature>
<dbReference type="SUPFAM" id="SSF46785">
    <property type="entry name" value="Winged helix' DNA-binding domain"/>
    <property type="match status" value="1"/>
</dbReference>
<dbReference type="Pfam" id="PF12802">
    <property type="entry name" value="MarR_2"/>
    <property type="match status" value="1"/>
</dbReference>
<evidence type="ECO:0000313" key="2">
    <source>
        <dbReference type="EMBL" id="GAA1990869.1"/>
    </source>
</evidence>
<sequence>MAEARAAQDIALELRRVLQAGREMQAALARRLGLRVTDAQALDHVVSAPEPVGPGDLGHRLGMTSASATVLVDRLVAAGHLSRHADTADKRRVVLRATPHARSETRAALAPLLTDIAAITDQLDSGEAAVVLAFLGKVAATMRAYDGRS</sequence>
<dbReference type="Gene3D" id="1.10.10.10">
    <property type="entry name" value="Winged helix-like DNA-binding domain superfamily/Winged helix DNA-binding domain"/>
    <property type="match status" value="1"/>
</dbReference>
<comment type="caution">
    <text evidence="2">The sequence shown here is derived from an EMBL/GenBank/DDBJ whole genome shotgun (WGS) entry which is preliminary data.</text>
</comment>
<accession>A0ABN2SSN8</accession>
<organism evidence="2 3">
    <name type="scientific">Amycolatopsis minnesotensis</name>
    <dbReference type="NCBI Taxonomy" id="337894"/>
    <lineage>
        <taxon>Bacteria</taxon>
        <taxon>Bacillati</taxon>
        <taxon>Actinomycetota</taxon>
        <taxon>Actinomycetes</taxon>
        <taxon>Pseudonocardiales</taxon>
        <taxon>Pseudonocardiaceae</taxon>
        <taxon>Amycolatopsis</taxon>
    </lineage>
</organism>
<keyword evidence="3" id="KW-1185">Reference proteome</keyword>
<dbReference type="PROSITE" id="PS50995">
    <property type="entry name" value="HTH_MARR_2"/>
    <property type="match status" value="1"/>
</dbReference>
<reference evidence="2 3" key="1">
    <citation type="journal article" date="2019" name="Int. J. Syst. Evol. Microbiol.">
        <title>The Global Catalogue of Microorganisms (GCM) 10K type strain sequencing project: providing services to taxonomists for standard genome sequencing and annotation.</title>
        <authorList>
            <consortium name="The Broad Institute Genomics Platform"/>
            <consortium name="The Broad Institute Genome Sequencing Center for Infectious Disease"/>
            <person name="Wu L."/>
            <person name="Ma J."/>
        </authorList>
    </citation>
    <scope>NUCLEOTIDE SEQUENCE [LARGE SCALE GENOMIC DNA]</scope>
    <source>
        <strain evidence="2 3">JCM 14545</strain>
    </source>
</reference>
<dbReference type="PANTHER" id="PTHR33164">
    <property type="entry name" value="TRANSCRIPTIONAL REGULATOR, MARR FAMILY"/>
    <property type="match status" value="1"/>
</dbReference>
<dbReference type="InterPro" id="IPR036388">
    <property type="entry name" value="WH-like_DNA-bd_sf"/>
</dbReference>
<protein>
    <submittedName>
        <fullName evidence="2">MarR family winged helix-turn-helix transcriptional regulator</fullName>
    </submittedName>
</protein>
<dbReference type="EMBL" id="BAAANN010000057">
    <property type="protein sequence ID" value="GAA1990869.1"/>
    <property type="molecule type" value="Genomic_DNA"/>
</dbReference>
<dbReference type="InterPro" id="IPR039422">
    <property type="entry name" value="MarR/SlyA-like"/>
</dbReference>
<gene>
    <name evidence="2" type="ORF">GCM10009754_81630</name>
</gene>
<proteinExistence type="predicted"/>
<dbReference type="Proteomes" id="UP001501116">
    <property type="component" value="Unassembled WGS sequence"/>
</dbReference>
<evidence type="ECO:0000313" key="3">
    <source>
        <dbReference type="Proteomes" id="UP001501116"/>
    </source>
</evidence>
<dbReference type="InterPro" id="IPR000835">
    <property type="entry name" value="HTH_MarR-typ"/>
</dbReference>
<dbReference type="PANTHER" id="PTHR33164:SF106">
    <property type="entry name" value="TRANSCRIPTIONAL REGULATORY PROTEIN"/>
    <property type="match status" value="1"/>
</dbReference>
<dbReference type="SMART" id="SM00347">
    <property type="entry name" value="HTH_MARR"/>
    <property type="match status" value="1"/>
</dbReference>
<dbReference type="InterPro" id="IPR036390">
    <property type="entry name" value="WH_DNA-bd_sf"/>
</dbReference>